<evidence type="ECO:0000256" key="5">
    <source>
        <dbReference type="ARBA" id="ARBA00022490"/>
    </source>
</evidence>
<dbReference type="NCBIfam" id="NF010733">
    <property type="entry name" value="PRK14135.1"/>
    <property type="match status" value="1"/>
</dbReference>
<comment type="subcellular location">
    <subcellularLocation>
        <location evidence="2 6">Cytoplasm</location>
    </subcellularLocation>
</comment>
<evidence type="ECO:0000256" key="4">
    <source>
        <dbReference type="ARBA" id="ARBA00018111"/>
    </source>
</evidence>
<organism evidence="10 11">
    <name type="scientific">Ligilactobacillus acidipiscis</name>
    <dbReference type="NCBI Taxonomy" id="89059"/>
    <lineage>
        <taxon>Bacteria</taxon>
        <taxon>Bacillati</taxon>
        <taxon>Bacillota</taxon>
        <taxon>Bacilli</taxon>
        <taxon>Lactobacillales</taxon>
        <taxon>Lactobacillaceae</taxon>
        <taxon>Ligilactobacillus</taxon>
    </lineage>
</organism>
<feature type="domain" description="RecX second three-helical" evidence="7">
    <location>
        <begin position="116"/>
        <end position="157"/>
    </location>
</feature>
<name>A0A0R2KKZ5_9LACO</name>
<evidence type="ECO:0000313" key="10">
    <source>
        <dbReference type="EMBL" id="KRN87124.1"/>
    </source>
</evidence>
<dbReference type="Pfam" id="PF02631">
    <property type="entry name" value="RecX_HTH2"/>
    <property type="match status" value="1"/>
</dbReference>
<dbReference type="PATRIC" id="fig|89059.3.peg.2042"/>
<accession>A0A0R2KKZ5</accession>
<comment type="function">
    <text evidence="1 6">Modulates RecA activity.</text>
</comment>
<evidence type="ECO:0000259" key="7">
    <source>
        <dbReference type="Pfam" id="PF02631"/>
    </source>
</evidence>
<evidence type="ECO:0000259" key="8">
    <source>
        <dbReference type="Pfam" id="PF21981"/>
    </source>
</evidence>
<sequence>MRVKGRTILTKTITLIKTQKRKGRYNVYLDGKYSFPIGEDVLIRFALSKGKELTDEDIENIKEADNTSKAYQKALNYLAHQLRTKREVRDHLRQNEIAEQDIESTLAKLAEMDLIDDLQYAQSYVRTMAKTADKGPTVIANKLRQKGVPAVDIEEALAEFPEEQQVENGVTVAKKSAKHFHGESFRTKNNKVRQQLMQKGFSSDVINLIMDELDLQPDDQEETAALQEQGDKLWRKNHRYEQKQRVQKVRQGLYRKGFSGDMITRYLEDKNSE</sequence>
<dbReference type="PANTHER" id="PTHR33602">
    <property type="entry name" value="REGULATORY PROTEIN RECX FAMILY PROTEIN"/>
    <property type="match status" value="1"/>
</dbReference>
<feature type="domain" description="RecX first three-helical" evidence="9">
    <location>
        <begin position="70"/>
        <end position="109"/>
    </location>
</feature>
<dbReference type="PANTHER" id="PTHR33602:SF1">
    <property type="entry name" value="REGULATORY PROTEIN RECX FAMILY PROTEIN"/>
    <property type="match status" value="1"/>
</dbReference>
<reference evidence="10 11" key="1">
    <citation type="journal article" date="2015" name="Genome Announc.">
        <title>Expanding the biotechnology potential of lactobacilli through comparative genomics of 213 strains and associated genera.</title>
        <authorList>
            <person name="Sun Z."/>
            <person name="Harris H.M."/>
            <person name="McCann A."/>
            <person name="Guo C."/>
            <person name="Argimon S."/>
            <person name="Zhang W."/>
            <person name="Yang X."/>
            <person name="Jeffery I.B."/>
            <person name="Cooney J.C."/>
            <person name="Kagawa T.F."/>
            <person name="Liu W."/>
            <person name="Song Y."/>
            <person name="Salvetti E."/>
            <person name="Wrobel A."/>
            <person name="Rasinkangas P."/>
            <person name="Parkhill J."/>
            <person name="Rea M.C."/>
            <person name="O'Sullivan O."/>
            <person name="Ritari J."/>
            <person name="Douillard F.P."/>
            <person name="Paul Ross R."/>
            <person name="Yang R."/>
            <person name="Briner A.E."/>
            <person name="Felis G.E."/>
            <person name="de Vos W.M."/>
            <person name="Barrangou R."/>
            <person name="Klaenhammer T.R."/>
            <person name="Caufield P.W."/>
            <person name="Cui Y."/>
            <person name="Zhang H."/>
            <person name="O'Toole P.W."/>
        </authorList>
    </citation>
    <scope>NUCLEOTIDE SEQUENCE [LARGE SCALE GENOMIC DNA]</scope>
    <source>
        <strain evidence="10 11">DSM 15353</strain>
    </source>
</reference>
<evidence type="ECO:0000256" key="1">
    <source>
        <dbReference type="ARBA" id="ARBA00003529"/>
    </source>
</evidence>
<evidence type="ECO:0000313" key="11">
    <source>
        <dbReference type="Proteomes" id="UP000051491"/>
    </source>
</evidence>
<feature type="domain" description="RecX third three-helical" evidence="8">
    <location>
        <begin position="221"/>
        <end position="267"/>
    </location>
</feature>
<protein>
    <recommendedName>
        <fullName evidence="4 6">Regulatory protein RecX</fullName>
    </recommendedName>
</protein>
<evidence type="ECO:0000256" key="6">
    <source>
        <dbReference type="HAMAP-Rule" id="MF_01114"/>
    </source>
</evidence>
<dbReference type="InterPro" id="IPR003783">
    <property type="entry name" value="Regulatory_RecX"/>
</dbReference>
<dbReference type="Gene3D" id="1.10.10.10">
    <property type="entry name" value="Winged helix-like DNA-binding domain superfamily/Winged helix DNA-binding domain"/>
    <property type="match status" value="4"/>
</dbReference>
<feature type="domain" description="RecX third three-helical" evidence="8">
    <location>
        <begin position="163"/>
        <end position="207"/>
    </location>
</feature>
<dbReference type="HAMAP" id="MF_01114">
    <property type="entry name" value="RecX"/>
    <property type="match status" value="1"/>
</dbReference>
<dbReference type="InterPro" id="IPR053926">
    <property type="entry name" value="RecX_HTH_1st"/>
</dbReference>
<dbReference type="Pfam" id="PF21982">
    <property type="entry name" value="RecX_HTH1"/>
    <property type="match status" value="1"/>
</dbReference>
<dbReference type="InterPro" id="IPR053925">
    <property type="entry name" value="RecX_HTH_3rd"/>
</dbReference>
<dbReference type="AlphaFoldDB" id="A0A0R2KKZ5"/>
<evidence type="ECO:0000259" key="9">
    <source>
        <dbReference type="Pfam" id="PF21982"/>
    </source>
</evidence>
<dbReference type="GO" id="GO:0005737">
    <property type="term" value="C:cytoplasm"/>
    <property type="evidence" value="ECO:0007669"/>
    <property type="project" value="UniProtKB-SubCell"/>
</dbReference>
<gene>
    <name evidence="6" type="primary">recX</name>
    <name evidence="10" type="ORF">IV43_GL001926</name>
</gene>
<comment type="similarity">
    <text evidence="3 6">Belongs to the RecX family.</text>
</comment>
<evidence type="ECO:0000256" key="3">
    <source>
        <dbReference type="ARBA" id="ARBA00009695"/>
    </source>
</evidence>
<keyword evidence="5 6" id="KW-0963">Cytoplasm</keyword>
<dbReference type="GO" id="GO:0006282">
    <property type="term" value="P:regulation of DNA repair"/>
    <property type="evidence" value="ECO:0007669"/>
    <property type="project" value="UniProtKB-UniRule"/>
</dbReference>
<dbReference type="EMBL" id="JQBK01000007">
    <property type="protein sequence ID" value="KRN87124.1"/>
    <property type="molecule type" value="Genomic_DNA"/>
</dbReference>
<dbReference type="Pfam" id="PF21981">
    <property type="entry name" value="RecX_HTH3"/>
    <property type="match status" value="2"/>
</dbReference>
<dbReference type="InterPro" id="IPR053924">
    <property type="entry name" value="RecX_HTH_2nd"/>
</dbReference>
<evidence type="ECO:0000256" key="2">
    <source>
        <dbReference type="ARBA" id="ARBA00004496"/>
    </source>
</evidence>
<dbReference type="STRING" id="89059.LAC1533_1595"/>
<dbReference type="Proteomes" id="UP000051491">
    <property type="component" value="Unassembled WGS sequence"/>
</dbReference>
<comment type="caution">
    <text evidence="10">The sequence shown here is derived from an EMBL/GenBank/DDBJ whole genome shotgun (WGS) entry which is preliminary data.</text>
</comment>
<dbReference type="InterPro" id="IPR036388">
    <property type="entry name" value="WH-like_DNA-bd_sf"/>
</dbReference>
<proteinExistence type="inferred from homology"/>